<dbReference type="InterPro" id="IPR050190">
    <property type="entry name" value="UPF0213_domain"/>
</dbReference>
<dbReference type="PANTHER" id="PTHR34477">
    <property type="entry name" value="UPF0213 PROTEIN YHBQ"/>
    <property type="match status" value="1"/>
</dbReference>
<dbReference type="PROSITE" id="PS50164">
    <property type="entry name" value="GIY_YIG"/>
    <property type="match status" value="1"/>
</dbReference>
<dbReference type="SMART" id="SM00465">
    <property type="entry name" value="GIYc"/>
    <property type="match status" value="1"/>
</dbReference>
<accession>A0A6N0YTC9</accession>
<evidence type="ECO:0000313" key="3">
    <source>
        <dbReference type="Proteomes" id="UP000509761"/>
    </source>
</evidence>
<dbReference type="Pfam" id="PF01541">
    <property type="entry name" value="GIY-YIG"/>
    <property type="match status" value="1"/>
</dbReference>
<dbReference type="PANTHER" id="PTHR34477:SF5">
    <property type="entry name" value="BSL5627 PROTEIN"/>
    <property type="match status" value="1"/>
</dbReference>
<organism evidence="2 3">
    <name type="scientific">Vreelandella titanicae</name>
    <dbReference type="NCBI Taxonomy" id="664683"/>
    <lineage>
        <taxon>Bacteria</taxon>
        <taxon>Pseudomonadati</taxon>
        <taxon>Pseudomonadota</taxon>
        <taxon>Gammaproteobacteria</taxon>
        <taxon>Oceanospirillales</taxon>
        <taxon>Halomonadaceae</taxon>
        <taxon>Vreelandella</taxon>
    </lineage>
</organism>
<dbReference type="InterPro" id="IPR035901">
    <property type="entry name" value="GIY-YIG_endonuc_sf"/>
</dbReference>
<reference evidence="2 3" key="1">
    <citation type="submission" date="2019-12" db="EMBL/GenBank/DDBJ databases">
        <title>Genome sequencing and assembly of endphytes of Porphyra tenera.</title>
        <authorList>
            <person name="Park J.M."/>
            <person name="Shin R."/>
            <person name="Jo S.H."/>
        </authorList>
    </citation>
    <scope>NUCLEOTIDE SEQUENCE [LARGE SCALE GENOMIC DNA]</scope>
    <source>
        <strain evidence="2 3">GPM3</strain>
    </source>
</reference>
<sequence length="97" mass="11617">MSTTNNLYYVYMLTNRTHRVLYIGVTNNLERRLYEHRQGLMPGFTKKYRCHKLVWLEESNSIEDAIRREKQLKAGSRQRKNALIDSLNPDWVELAPY</sequence>
<name>A0A6N0YTC9_9GAMM</name>
<dbReference type="AlphaFoldDB" id="A0A6N0YTC9"/>
<dbReference type="RefSeq" id="WP_022519796.1">
    <property type="nucleotide sequence ID" value="NZ_BAAADW010000002.1"/>
</dbReference>
<dbReference type="EMBL" id="CP054580">
    <property type="protein sequence ID" value="QKS22732.1"/>
    <property type="molecule type" value="Genomic_DNA"/>
</dbReference>
<dbReference type="InterPro" id="IPR000305">
    <property type="entry name" value="GIY-YIG_endonuc"/>
</dbReference>
<dbReference type="Gene3D" id="3.40.1440.10">
    <property type="entry name" value="GIY-YIG endonuclease"/>
    <property type="match status" value="1"/>
</dbReference>
<dbReference type="GeneID" id="69283909"/>
<keyword evidence="3" id="KW-1185">Reference proteome</keyword>
<gene>
    <name evidence="2" type="ORF">FX987_00483</name>
</gene>
<proteinExistence type="inferred from homology"/>
<evidence type="ECO:0000313" key="2">
    <source>
        <dbReference type="EMBL" id="QKS22732.1"/>
    </source>
</evidence>
<comment type="similarity">
    <text evidence="1">Belongs to the UPF0213 family.</text>
</comment>
<dbReference type="CDD" id="cd10448">
    <property type="entry name" value="GIY-YIG_unchar_3"/>
    <property type="match status" value="1"/>
</dbReference>
<dbReference type="SUPFAM" id="SSF82771">
    <property type="entry name" value="GIY-YIG endonuclease"/>
    <property type="match status" value="1"/>
</dbReference>
<protein>
    <submittedName>
        <fullName evidence="2">Uncharacterized protein</fullName>
    </submittedName>
</protein>
<dbReference type="Proteomes" id="UP000509761">
    <property type="component" value="Chromosome"/>
</dbReference>
<evidence type="ECO:0000256" key="1">
    <source>
        <dbReference type="ARBA" id="ARBA00007435"/>
    </source>
</evidence>